<dbReference type="SMART" id="SM00530">
    <property type="entry name" value="HTH_XRE"/>
    <property type="match status" value="1"/>
</dbReference>
<name>A0ABQ3RG22_STRRR</name>
<dbReference type="InterPro" id="IPR001680">
    <property type="entry name" value="WD40_rpt"/>
</dbReference>
<evidence type="ECO:0000256" key="1">
    <source>
        <dbReference type="ARBA" id="ARBA00022574"/>
    </source>
</evidence>
<feature type="compositionally biased region" description="Basic and acidic residues" evidence="4">
    <location>
        <begin position="217"/>
        <end position="235"/>
    </location>
</feature>
<dbReference type="InterPro" id="IPR027417">
    <property type="entry name" value="P-loop_NTPase"/>
</dbReference>
<dbReference type="SUPFAM" id="SSF47413">
    <property type="entry name" value="lambda repressor-like DNA-binding domains"/>
    <property type="match status" value="1"/>
</dbReference>
<dbReference type="InterPro" id="IPR010982">
    <property type="entry name" value="Lambda_DNA-bd_dom_sf"/>
</dbReference>
<reference evidence="8" key="1">
    <citation type="submission" date="2023-07" db="EMBL/GenBank/DDBJ databases">
        <title>Whole genome shotgun sequence of Streptomyces achromogenes subsp. rubradiris NBRC 14000.</title>
        <authorList>
            <person name="Komaki H."/>
            <person name="Tamura T."/>
        </authorList>
    </citation>
    <scope>NUCLEOTIDE SEQUENCE [LARGE SCALE GENOMIC DNA]</scope>
    <source>
        <strain evidence="8">NBRC 14000</strain>
    </source>
</reference>
<feature type="repeat" description="WD" evidence="3">
    <location>
        <begin position="861"/>
        <end position="894"/>
    </location>
</feature>
<accession>A0ABQ3RG22</accession>
<dbReference type="CDD" id="cd00200">
    <property type="entry name" value="WD40"/>
    <property type="match status" value="1"/>
</dbReference>
<sequence>MPRRERPLDVEAGPLLDFATKLRKLREQAGSPTYRDLARRAHYSIATLSGAAGGRQLPTLDVTLAYVRACGGDEREWERIWRRTAAECAAGPAPERSEETGCAPYVGLKPFQRADAGVFFGRESLTDRLADHLKRKRLLVLLGASGSGKSSVLRAGVLPRFPADLSLVFTPGPEPLEECAIQLAARAGIAPGPLRADLAAEPRTLHRLVRQILARSPETRPESRQETRPESRQETPPESLPELLLVVDQFEEVFTQCGDAEEREAFVASLLHAAQTPDSRCRVVLAVRSDFYTHCTRVPGLVDVLADAHVPVGPMTVDELRAAIVRPAARAGLTVEGALLAALTTAAHGRPGTLPLLSHALRETWHRRRGNALTLAAFQAAGGFEGALAQTAEDLYSGLSDTQQRIARQLFLRLIALGEGTEDTKRRVPRQELDDTSDVAHVLEQATRARLLTVDRDRVEITHEALIGCWPRLGRWLGEDREHLRLHRALTEATAIWESLDHHPDSLYRGVRLAAVRDLPEDVLTARERAFLDASVRAEEAEALRVRRHLRRLRRLVAALVALLVCAVTAVGVAVHFQRMSVAQRNQAVALKAVDTSADLRIRDLSLATQLALTAHRLKPGKHSRSGLFNVMSRRLSSHVHSLSVTRDGRTLAVAYDDDRLELWGLEDPRNPALLSHRDSHAEDVGLAMVTFSPRGNLLAGVGWKGEIRLWDVSDLRRPRVLSVFPTGHKDYVFSLDVSPDGRMIATGSYDDTVRLWDVADPARPRFLKRLTGHTGNVKPVAFSPDGTTLASGSDDRTVRLWDVRNARHARPITVLGGGHQDFVDALAYSRDGHSLLSGSDDGTARLWDLTDARHPMRGRLSGHTSVVTSVGYAGPDGRTAVTASRDGTVRIWNTTDLAHPVERDMLALSSGGFFAALPLPTRGTIVTHSQDGAVDLWNTDLSWTLAHACEQVRTPISRAEWSRHFPGLGYRPPCAGRTRAGHSAVGRGSPGARTPAREGHWLSRRSLAHGTA</sequence>
<evidence type="ECO:0000259" key="6">
    <source>
        <dbReference type="SMART" id="SM00530"/>
    </source>
</evidence>
<dbReference type="Pfam" id="PF00400">
    <property type="entry name" value="WD40"/>
    <property type="match status" value="5"/>
</dbReference>
<dbReference type="Pfam" id="PF20703">
    <property type="entry name" value="nSTAND1"/>
    <property type="match status" value="1"/>
</dbReference>
<dbReference type="InterPro" id="IPR050349">
    <property type="entry name" value="WD_LIS1/nudF_dynein_reg"/>
</dbReference>
<dbReference type="SUPFAM" id="SSF50978">
    <property type="entry name" value="WD40 repeat-like"/>
    <property type="match status" value="1"/>
</dbReference>
<evidence type="ECO:0000313" key="8">
    <source>
        <dbReference type="Proteomes" id="UP000646738"/>
    </source>
</evidence>
<keyword evidence="5" id="KW-1133">Transmembrane helix</keyword>
<dbReference type="PRINTS" id="PR00320">
    <property type="entry name" value="GPROTEINBRPT"/>
</dbReference>
<keyword evidence="8" id="KW-1185">Reference proteome</keyword>
<organism evidence="7 8">
    <name type="scientific">Streptomyces rubradiris</name>
    <name type="common">Streptomyces achromogenes subsp. rubradiris</name>
    <dbReference type="NCBI Taxonomy" id="285531"/>
    <lineage>
        <taxon>Bacteria</taxon>
        <taxon>Bacillati</taxon>
        <taxon>Actinomycetota</taxon>
        <taxon>Actinomycetes</taxon>
        <taxon>Kitasatosporales</taxon>
        <taxon>Streptomycetaceae</taxon>
        <taxon>Streptomyces</taxon>
    </lineage>
</organism>
<evidence type="ECO:0000256" key="3">
    <source>
        <dbReference type="PROSITE-ProRule" id="PRU00221"/>
    </source>
</evidence>
<dbReference type="EMBL" id="BNEA01000015">
    <property type="protein sequence ID" value="GHI54794.1"/>
    <property type="molecule type" value="Genomic_DNA"/>
</dbReference>
<dbReference type="InterPro" id="IPR019775">
    <property type="entry name" value="WD40_repeat_CS"/>
</dbReference>
<evidence type="ECO:0000256" key="5">
    <source>
        <dbReference type="SAM" id="Phobius"/>
    </source>
</evidence>
<keyword evidence="5" id="KW-0472">Membrane</keyword>
<feature type="repeat" description="WD" evidence="3">
    <location>
        <begin position="726"/>
        <end position="759"/>
    </location>
</feature>
<dbReference type="PROSITE" id="PS50082">
    <property type="entry name" value="WD_REPEATS_2"/>
    <property type="match status" value="5"/>
</dbReference>
<dbReference type="InterPro" id="IPR015943">
    <property type="entry name" value="WD40/YVTN_repeat-like_dom_sf"/>
</dbReference>
<evidence type="ECO:0000256" key="2">
    <source>
        <dbReference type="ARBA" id="ARBA00022737"/>
    </source>
</evidence>
<dbReference type="PROSITE" id="PS00678">
    <property type="entry name" value="WD_REPEATS_1"/>
    <property type="match status" value="3"/>
</dbReference>
<dbReference type="Gene3D" id="2.130.10.10">
    <property type="entry name" value="YVTN repeat-like/Quinoprotein amine dehydrogenase"/>
    <property type="match status" value="2"/>
</dbReference>
<dbReference type="InterPro" id="IPR049052">
    <property type="entry name" value="nSTAND1"/>
</dbReference>
<feature type="transmembrane region" description="Helical" evidence="5">
    <location>
        <begin position="556"/>
        <end position="577"/>
    </location>
</feature>
<feature type="domain" description="HTH cro/C1-type" evidence="6">
    <location>
        <begin position="21"/>
        <end position="77"/>
    </location>
</feature>
<dbReference type="SUPFAM" id="SSF52540">
    <property type="entry name" value="P-loop containing nucleoside triphosphate hydrolases"/>
    <property type="match status" value="1"/>
</dbReference>
<dbReference type="Gene3D" id="3.40.50.300">
    <property type="entry name" value="P-loop containing nucleotide triphosphate hydrolases"/>
    <property type="match status" value="1"/>
</dbReference>
<keyword evidence="5" id="KW-0812">Transmembrane</keyword>
<dbReference type="InterPro" id="IPR036322">
    <property type="entry name" value="WD40_repeat_dom_sf"/>
</dbReference>
<gene>
    <name evidence="7" type="ORF">Srubr_46400</name>
</gene>
<dbReference type="PANTHER" id="PTHR44129">
    <property type="entry name" value="WD REPEAT-CONTAINING PROTEIN POP1"/>
    <property type="match status" value="1"/>
</dbReference>
<evidence type="ECO:0000313" key="7">
    <source>
        <dbReference type="EMBL" id="GHI54794.1"/>
    </source>
</evidence>
<dbReference type="RefSeq" id="WP_189997212.1">
    <property type="nucleotide sequence ID" value="NZ_BNCB01000013.1"/>
</dbReference>
<protein>
    <recommendedName>
        <fullName evidence="6">HTH cro/C1-type domain-containing protein</fullName>
    </recommendedName>
</protein>
<feature type="region of interest" description="Disordered" evidence="4">
    <location>
        <begin position="212"/>
        <end position="239"/>
    </location>
</feature>
<keyword evidence="1 3" id="KW-0853">WD repeat</keyword>
<comment type="caution">
    <text evidence="7">The sequence shown here is derived from an EMBL/GenBank/DDBJ whole genome shotgun (WGS) entry which is preliminary data.</text>
</comment>
<feature type="repeat" description="WD" evidence="3">
    <location>
        <begin position="771"/>
        <end position="812"/>
    </location>
</feature>
<keyword evidence="2" id="KW-0677">Repeat</keyword>
<proteinExistence type="predicted"/>
<feature type="repeat" description="WD" evidence="3">
    <location>
        <begin position="690"/>
        <end position="721"/>
    </location>
</feature>
<dbReference type="InterPro" id="IPR001387">
    <property type="entry name" value="Cro/C1-type_HTH"/>
</dbReference>
<feature type="region of interest" description="Disordered" evidence="4">
    <location>
        <begin position="978"/>
        <end position="999"/>
    </location>
</feature>
<evidence type="ECO:0000256" key="4">
    <source>
        <dbReference type="SAM" id="MobiDB-lite"/>
    </source>
</evidence>
<dbReference type="InterPro" id="IPR020472">
    <property type="entry name" value="WD40_PAC1"/>
</dbReference>
<dbReference type="CDD" id="cd00093">
    <property type="entry name" value="HTH_XRE"/>
    <property type="match status" value="1"/>
</dbReference>
<dbReference type="PROSITE" id="PS50294">
    <property type="entry name" value="WD_REPEATS_REGION"/>
    <property type="match status" value="4"/>
</dbReference>
<dbReference type="SMART" id="SM00320">
    <property type="entry name" value="WD40"/>
    <property type="match status" value="6"/>
</dbReference>
<dbReference type="Proteomes" id="UP000646738">
    <property type="component" value="Unassembled WGS sequence"/>
</dbReference>
<feature type="repeat" description="WD" evidence="3">
    <location>
        <begin position="817"/>
        <end position="858"/>
    </location>
</feature>